<comment type="caution">
    <text evidence="2">The sequence shown here is derived from an EMBL/GenBank/DDBJ whole genome shotgun (WGS) entry which is preliminary data.</text>
</comment>
<dbReference type="NCBIfam" id="TIGR04304">
    <property type="entry name" value="GeoRSP_SPASM"/>
    <property type="match status" value="1"/>
</dbReference>
<dbReference type="EMBL" id="DSOV01000012">
    <property type="protein sequence ID" value="HEN41525.1"/>
    <property type="molecule type" value="Genomic_DNA"/>
</dbReference>
<reference evidence="2" key="1">
    <citation type="journal article" date="2020" name="mSystems">
        <title>Genome- and Community-Level Interaction Insights into Carbon Utilization and Element Cycling Functions of Hydrothermarchaeota in Hydrothermal Sediment.</title>
        <authorList>
            <person name="Zhou Z."/>
            <person name="Liu Y."/>
            <person name="Xu W."/>
            <person name="Pan J."/>
            <person name="Luo Z.H."/>
            <person name="Li M."/>
        </authorList>
    </citation>
    <scope>NUCLEOTIDE SEQUENCE [LARGE SCALE GENOMIC DNA]</scope>
    <source>
        <strain evidence="2">SpSt-349</strain>
    </source>
</reference>
<sequence>MELASPITIYWDLPLRPEDTASLRRIGADIAACRPLMLQVTDRASALGEAAAAVLEEFRGGAVAVTLTIPLPAFDAAAAARLRDLQVQEVLLAAESIGQLRREWAAFRQTPPPAIGISFQVNRSSWRELPAVAAFCREAGVNRLVLPMQRLYGGDVPFFISRAEQRELAASLAEAGGVAGLDITIHDPFLWRACNPGVPFPQGGCQAANTMIAIAPDGGVYPCPTLPVRLGTVGETSLREIIASQAKRAFRFRLRELPTGCIGCSEAAECRGGCLGRAYVVHGSLEGADPACR</sequence>
<dbReference type="AlphaFoldDB" id="A0A831UC94"/>
<dbReference type="SUPFAM" id="SSF102114">
    <property type="entry name" value="Radical SAM enzymes"/>
    <property type="match status" value="1"/>
</dbReference>
<dbReference type="PANTHER" id="PTHR11228">
    <property type="entry name" value="RADICAL SAM DOMAIN PROTEIN"/>
    <property type="match status" value="1"/>
</dbReference>
<proteinExistence type="predicted"/>
<dbReference type="Gene3D" id="3.20.20.70">
    <property type="entry name" value="Aldolase class I"/>
    <property type="match status" value="1"/>
</dbReference>
<dbReference type="InterPro" id="IPR050377">
    <property type="entry name" value="Radical_SAM_PqqE_MftC-like"/>
</dbReference>
<accession>A0A831UC94</accession>
<dbReference type="InterPro" id="IPR023885">
    <property type="entry name" value="4Fe4S-binding_SPASM_dom"/>
</dbReference>
<dbReference type="Pfam" id="PF13186">
    <property type="entry name" value="SPASM"/>
    <property type="match status" value="1"/>
</dbReference>
<dbReference type="InterPro" id="IPR027571">
    <property type="entry name" value="GeoRSP_SPASM"/>
</dbReference>
<dbReference type="InterPro" id="IPR058240">
    <property type="entry name" value="rSAM_sf"/>
</dbReference>
<evidence type="ECO:0000259" key="1">
    <source>
        <dbReference type="Pfam" id="PF13186"/>
    </source>
</evidence>
<gene>
    <name evidence="2" type="ORF">ENQ87_03975</name>
</gene>
<protein>
    <submittedName>
        <fullName evidence="2">GeoRSP system SPASM domain protein</fullName>
    </submittedName>
</protein>
<dbReference type="PANTHER" id="PTHR11228:SF7">
    <property type="entry name" value="PQQA PEPTIDE CYCLASE"/>
    <property type="match status" value="1"/>
</dbReference>
<evidence type="ECO:0000313" key="2">
    <source>
        <dbReference type="EMBL" id="HEN41525.1"/>
    </source>
</evidence>
<dbReference type="NCBIfam" id="TIGR04085">
    <property type="entry name" value="rSAM_more_4Fe4S"/>
    <property type="match status" value="1"/>
</dbReference>
<feature type="domain" description="4Fe4S-binding SPASM" evidence="1">
    <location>
        <begin position="205"/>
        <end position="264"/>
    </location>
</feature>
<organism evidence="2">
    <name type="scientific">Geobacter metallireducens</name>
    <dbReference type="NCBI Taxonomy" id="28232"/>
    <lineage>
        <taxon>Bacteria</taxon>
        <taxon>Pseudomonadati</taxon>
        <taxon>Thermodesulfobacteriota</taxon>
        <taxon>Desulfuromonadia</taxon>
        <taxon>Geobacterales</taxon>
        <taxon>Geobacteraceae</taxon>
        <taxon>Geobacter</taxon>
    </lineage>
</organism>
<dbReference type="InterPro" id="IPR013785">
    <property type="entry name" value="Aldolase_TIM"/>
</dbReference>
<name>A0A831UC94_GEOME</name>